<evidence type="ECO:0000313" key="2">
    <source>
        <dbReference type="EMBL" id="MBU2691382.1"/>
    </source>
</evidence>
<dbReference type="Proteomes" id="UP000777784">
    <property type="component" value="Unassembled WGS sequence"/>
</dbReference>
<organism evidence="2 3">
    <name type="scientific">Eiseniibacteriota bacterium</name>
    <dbReference type="NCBI Taxonomy" id="2212470"/>
    <lineage>
        <taxon>Bacteria</taxon>
        <taxon>Candidatus Eiseniibacteriota</taxon>
    </lineage>
</organism>
<dbReference type="AlphaFoldDB" id="A0A948RXI9"/>
<keyword evidence="1" id="KW-0472">Membrane</keyword>
<feature type="non-terminal residue" evidence="2">
    <location>
        <position position="1"/>
    </location>
</feature>
<proteinExistence type="predicted"/>
<keyword evidence="1" id="KW-1133">Transmembrane helix</keyword>
<accession>A0A948RXI9</accession>
<reference evidence="2" key="1">
    <citation type="submission" date="2021-05" db="EMBL/GenBank/DDBJ databases">
        <title>Energy efficiency and biological interactions define the core microbiome of deep oligotrophic groundwater.</title>
        <authorList>
            <person name="Mehrshad M."/>
            <person name="Lopez-Fernandez M."/>
            <person name="Bell E."/>
            <person name="Bernier-Latmani R."/>
            <person name="Bertilsson S."/>
            <person name="Dopson M."/>
        </authorList>
    </citation>
    <scope>NUCLEOTIDE SEQUENCE</scope>
    <source>
        <strain evidence="2">Modern_marine.mb.64</strain>
    </source>
</reference>
<gene>
    <name evidence="2" type="ORF">KJ970_10695</name>
</gene>
<feature type="transmembrane region" description="Helical" evidence="1">
    <location>
        <begin position="20"/>
        <end position="46"/>
    </location>
</feature>
<sequence length="157" mass="16953">PPFRLEMLSGSMVAFFRIAPPAVIILAICIGSIINMAMEPLFYLVARIIRISKAIWAKTISSAQPNIPLMNIAMPTVILGKPVSRTPIQIKIHRRTPATNSSQATTLRTTMLKGTFCLGDSEAFSGDGDLTVRSFFKLSSATPVSLADAGITILFSQ</sequence>
<protein>
    <submittedName>
        <fullName evidence="2">Uncharacterized protein</fullName>
    </submittedName>
</protein>
<keyword evidence="1" id="KW-0812">Transmembrane</keyword>
<evidence type="ECO:0000313" key="3">
    <source>
        <dbReference type="Proteomes" id="UP000777784"/>
    </source>
</evidence>
<comment type="caution">
    <text evidence="2">The sequence shown here is derived from an EMBL/GenBank/DDBJ whole genome shotgun (WGS) entry which is preliminary data.</text>
</comment>
<name>A0A948RXI9_UNCEI</name>
<dbReference type="EMBL" id="JAHJDP010000060">
    <property type="protein sequence ID" value="MBU2691382.1"/>
    <property type="molecule type" value="Genomic_DNA"/>
</dbReference>
<evidence type="ECO:0000256" key="1">
    <source>
        <dbReference type="SAM" id="Phobius"/>
    </source>
</evidence>